<gene>
    <name evidence="1" type="ORF">DHETER_LOCUS588</name>
</gene>
<evidence type="ECO:0000313" key="1">
    <source>
        <dbReference type="EMBL" id="CAG8446384.1"/>
    </source>
</evidence>
<accession>A0ACA9K184</accession>
<keyword evidence="2" id="KW-1185">Reference proteome</keyword>
<protein>
    <submittedName>
        <fullName evidence="1">15471_t:CDS:1</fullName>
    </submittedName>
</protein>
<organism evidence="1 2">
    <name type="scientific">Dentiscutata heterogama</name>
    <dbReference type="NCBI Taxonomy" id="1316150"/>
    <lineage>
        <taxon>Eukaryota</taxon>
        <taxon>Fungi</taxon>
        <taxon>Fungi incertae sedis</taxon>
        <taxon>Mucoromycota</taxon>
        <taxon>Glomeromycotina</taxon>
        <taxon>Glomeromycetes</taxon>
        <taxon>Diversisporales</taxon>
        <taxon>Gigasporaceae</taxon>
        <taxon>Dentiscutata</taxon>
    </lineage>
</organism>
<proteinExistence type="predicted"/>
<evidence type="ECO:0000313" key="2">
    <source>
        <dbReference type="Proteomes" id="UP000789702"/>
    </source>
</evidence>
<sequence>MHLNKSTLEKRARKFGKLINQIFQFQATQFYHKNDQVVLKALEFSVNEHNFRVDFNKEKENYLAIVQAIDQGQISRDAY</sequence>
<comment type="caution">
    <text evidence="1">The sequence shown here is derived from an EMBL/GenBank/DDBJ whole genome shotgun (WGS) entry which is preliminary data.</text>
</comment>
<name>A0ACA9K184_9GLOM</name>
<dbReference type="Proteomes" id="UP000789702">
    <property type="component" value="Unassembled WGS sequence"/>
</dbReference>
<dbReference type="EMBL" id="CAJVPU010000307">
    <property type="protein sequence ID" value="CAG8446384.1"/>
    <property type="molecule type" value="Genomic_DNA"/>
</dbReference>
<reference evidence="1" key="1">
    <citation type="submission" date="2021-06" db="EMBL/GenBank/DDBJ databases">
        <authorList>
            <person name="Kallberg Y."/>
            <person name="Tangrot J."/>
            <person name="Rosling A."/>
        </authorList>
    </citation>
    <scope>NUCLEOTIDE SEQUENCE</scope>
    <source>
        <strain evidence="1">IL203A</strain>
    </source>
</reference>